<gene>
    <name evidence="1" type="primary">ORF10054</name>
</gene>
<dbReference type="AlphaFoldDB" id="A0A0B6Y1J2"/>
<proteinExistence type="predicted"/>
<accession>A0A0B6Y1J2</accession>
<feature type="non-terminal residue" evidence="1">
    <location>
        <position position="1"/>
    </location>
</feature>
<name>A0A0B6Y1J2_9EUPU</name>
<reference evidence="1" key="1">
    <citation type="submission" date="2014-12" db="EMBL/GenBank/DDBJ databases">
        <title>Insight into the proteome of Arion vulgaris.</title>
        <authorList>
            <person name="Aradska J."/>
            <person name="Bulat T."/>
            <person name="Smidak R."/>
            <person name="Sarate P."/>
            <person name="Gangsoo J."/>
            <person name="Sialana F."/>
            <person name="Bilban M."/>
            <person name="Lubec G."/>
        </authorList>
    </citation>
    <scope>NUCLEOTIDE SEQUENCE</scope>
    <source>
        <tissue evidence="1">Skin</tissue>
    </source>
</reference>
<feature type="non-terminal residue" evidence="1">
    <location>
        <position position="78"/>
    </location>
</feature>
<organism evidence="1">
    <name type="scientific">Arion vulgaris</name>
    <dbReference type="NCBI Taxonomy" id="1028688"/>
    <lineage>
        <taxon>Eukaryota</taxon>
        <taxon>Metazoa</taxon>
        <taxon>Spiralia</taxon>
        <taxon>Lophotrochozoa</taxon>
        <taxon>Mollusca</taxon>
        <taxon>Gastropoda</taxon>
        <taxon>Heterobranchia</taxon>
        <taxon>Euthyneura</taxon>
        <taxon>Panpulmonata</taxon>
        <taxon>Eupulmonata</taxon>
        <taxon>Stylommatophora</taxon>
        <taxon>Helicina</taxon>
        <taxon>Arionoidea</taxon>
        <taxon>Arionidae</taxon>
        <taxon>Arion</taxon>
    </lineage>
</organism>
<dbReference type="EMBL" id="HACG01003307">
    <property type="protein sequence ID" value="CEK50172.1"/>
    <property type="molecule type" value="Transcribed_RNA"/>
</dbReference>
<sequence length="78" mass="8633">KLPPVAERMAEKVASLTFLKINGRIPKLVLVRVDQHGDPECSVRDGDIKNSCVKFSDSNDVGIDRVTEINSLNENVLQ</sequence>
<evidence type="ECO:0000313" key="1">
    <source>
        <dbReference type="EMBL" id="CEK50172.1"/>
    </source>
</evidence>
<protein>
    <submittedName>
        <fullName evidence="1">Uncharacterized protein</fullName>
    </submittedName>
</protein>